<feature type="transmembrane region" description="Helical" evidence="21">
    <location>
        <begin position="1772"/>
        <end position="1791"/>
    </location>
</feature>
<comment type="catalytic activity">
    <reaction evidence="14">
        <text>12-(9Z-octadecenoyloxy)-octadecanoate + H2O = 12-hydroxyoctadecanoate + (9Z)-octadecenoate + H(+)</text>
        <dbReference type="Rhea" id="RHEA:52060"/>
        <dbReference type="ChEBI" id="CHEBI:15377"/>
        <dbReference type="ChEBI" id="CHEBI:15378"/>
        <dbReference type="ChEBI" id="CHEBI:30823"/>
        <dbReference type="ChEBI" id="CHEBI:84201"/>
        <dbReference type="ChEBI" id="CHEBI:136302"/>
    </reaction>
    <physiologicalReaction direction="left-to-right" evidence="14">
        <dbReference type="Rhea" id="RHEA:52061"/>
    </physiologicalReaction>
</comment>
<feature type="compositionally biased region" description="Polar residues" evidence="20">
    <location>
        <begin position="1460"/>
        <end position="1469"/>
    </location>
</feature>
<feature type="compositionally biased region" description="Polar residues" evidence="20">
    <location>
        <begin position="1278"/>
        <end position="1304"/>
    </location>
</feature>
<feature type="region of interest" description="Disordered" evidence="20">
    <location>
        <begin position="840"/>
        <end position="1188"/>
    </location>
</feature>
<protein>
    <recommendedName>
        <fullName evidence="22">Scaffolding anchor of CK1 domain-containing protein</fullName>
    </recommendedName>
</protein>
<feature type="compositionally biased region" description="Polar residues" evidence="20">
    <location>
        <begin position="1403"/>
        <end position="1445"/>
    </location>
</feature>
<feature type="compositionally biased region" description="Polar residues" evidence="20">
    <location>
        <begin position="1337"/>
        <end position="1355"/>
    </location>
</feature>
<dbReference type="GO" id="GO:0044380">
    <property type="term" value="P:protein localization to cytoskeleton"/>
    <property type="evidence" value="ECO:0007669"/>
    <property type="project" value="TreeGrafter"/>
</dbReference>
<evidence type="ECO:0000256" key="17">
    <source>
        <dbReference type="ARBA" id="ARBA00049296"/>
    </source>
</evidence>
<feature type="region of interest" description="Disordered" evidence="20">
    <location>
        <begin position="1"/>
        <end position="21"/>
    </location>
</feature>
<reference evidence="23" key="3">
    <citation type="submission" date="2025-09" db="UniProtKB">
        <authorList>
            <consortium name="Ensembl"/>
        </authorList>
    </citation>
    <scope>IDENTIFICATION</scope>
</reference>
<dbReference type="GO" id="GO:0007165">
    <property type="term" value="P:signal transduction"/>
    <property type="evidence" value="ECO:0007669"/>
    <property type="project" value="TreeGrafter"/>
</dbReference>
<feature type="compositionally biased region" description="Basic and acidic residues" evidence="20">
    <location>
        <begin position="843"/>
        <end position="864"/>
    </location>
</feature>
<dbReference type="InParanoid" id="A0A672GLP6"/>
<comment type="catalytic activity">
    <reaction evidence="19">
        <text>12-(9Z-hexadecenoyloxy)-octadecanoate + H2O = 12-hydroxyoctadecanoate + (9Z)-hexadecenoate + H(+)</text>
        <dbReference type="Rhea" id="RHEA:52072"/>
        <dbReference type="ChEBI" id="CHEBI:15377"/>
        <dbReference type="ChEBI" id="CHEBI:15378"/>
        <dbReference type="ChEBI" id="CHEBI:32372"/>
        <dbReference type="ChEBI" id="CHEBI:84201"/>
        <dbReference type="ChEBI" id="CHEBI:136312"/>
    </reaction>
    <physiologicalReaction direction="left-to-right" evidence="19">
        <dbReference type="Rhea" id="RHEA:52073"/>
    </physiologicalReaction>
</comment>
<feature type="compositionally biased region" description="Polar residues" evidence="20">
    <location>
        <begin position="1554"/>
        <end position="1569"/>
    </location>
</feature>
<feature type="compositionally biased region" description="Low complexity" evidence="20">
    <location>
        <begin position="1486"/>
        <end position="1499"/>
    </location>
</feature>
<feature type="compositionally biased region" description="Polar residues" evidence="20">
    <location>
        <begin position="1032"/>
        <end position="1057"/>
    </location>
</feature>
<feature type="compositionally biased region" description="Low complexity" evidence="20">
    <location>
        <begin position="1104"/>
        <end position="1143"/>
    </location>
</feature>
<dbReference type="Pfam" id="PF07894">
    <property type="entry name" value="SACK1"/>
    <property type="match status" value="1"/>
</dbReference>
<feature type="compositionally biased region" description="Polar residues" evidence="20">
    <location>
        <begin position="1152"/>
        <end position="1188"/>
    </location>
</feature>
<evidence type="ECO:0000256" key="12">
    <source>
        <dbReference type="ARBA" id="ARBA00047863"/>
    </source>
</evidence>
<dbReference type="GO" id="GO:0030335">
    <property type="term" value="P:positive regulation of cell migration"/>
    <property type="evidence" value="ECO:0007669"/>
    <property type="project" value="TreeGrafter"/>
</dbReference>
<name>A0A672GLP6_SALFA</name>
<evidence type="ECO:0000313" key="24">
    <source>
        <dbReference type="Proteomes" id="UP000472267"/>
    </source>
</evidence>
<feature type="transmembrane region" description="Helical" evidence="21">
    <location>
        <begin position="1879"/>
        <end position="1897"/>
    </location>
</feature>
<feature type="compositionally biased region" description="Basic and acidic residues" evidence="20">
    <location>
        <begin position="616"/>
        <end position="625"/>
    </location>
</feature>
<feature type="compositionally biased region" description="Basic and acidic residues" evidence="20">
    <location>
        <begin position="1248"/>
        <end position="1277"/>
    </location>
</feature>
<feature type="transmembrane region" description="Helical" evidence="21">
    <location>
        <begin position="1811"/>
        <end position="1830"/>
    </location>
</feature>
<evidence type="ECO:0000256" key="10">
    <source>
        <dbReference type="ARBA" id="ARBA00047368"/>
    </source>
</evidence>
<dbReference type="Ensembl" id="ENSSFAT00005019969.1">
    <property type="protein sequence ID" value="ENSSFAP00005019192.1"/>
    <property type="gene ID" value="ENSSFAG00005010057.1"/>
</dbReference>
<feature type="compositionally biased region" description="Polar residues" evidence="20">
    <location>
        <begin position="1509"/>
        <end position="1525"/>
    </location>
</feature>
<evidence type="ECO:0000256" key="19">
    <source>
        <dbReference type="ARBA" id="ARBA00049428"/>
    </source>
</evidence>
<dbReference type="GO" id="GO:0045095">
    <property type="term" value="C:keratin filament"/>
    <property type="evidence" value="ECO:0007669"/>
    <property type="project" value="TreeGrafter"/>
</dbReference>
<dbReference type="FunCoup" id="A0A672GLP6">
    <property type="interactions" value="58"/>
</dbReference>
<evidence type="ECO:0000256" key="5">
    <source>
        <dbReference type="ARBA" id="ARBA00009300"/>
    </source>
</evidence>
<evidence type="ECO:0000256" key="6">
    <source>
        <dbReference type="ARBA" id="ARBA00022490"/>
    </source>
</evidence>
<feature type="compositionally biased region" description="Basic and acidic residues" evidence="20">
    <location>
        <begin position="1531"/>
        <end position="1553"/>
    </location>
</feature>
<evidence type="ECO:0000256" key="21">
    <source>
        <dbReference type="SAM" id="Phobius"/>
    </source>
</evidence>
<feature type="compositionally biased region" description="Polar residues" evidence="20">
    <location>
        <begin position="876"/>
        <end position="887"/>
    </location>
</feature>
<dbReference type="InterPro" id="IPR006838">
    <property type="entry name" value="ADTRP_AIG1"/>
</dbReference>
<comment type="subcellular location">
    <subcellularLocation>
        <location evidence="3">Cytoplasm</location>
    </subcellularLocation>
    <subcellularLocation>
        <location evidence="2">Endomembrane system</location>
        <topology evidence="2">Multi-pass membrane protein</topology>
    </subcellularLocation>
</comment>
<comment type="catalytic activity">
    <reaction evidence="13">
        <text>12-octadecanoyloxy-octadecanoate + H2O = 12-hydroxyoctadecanoate + octadecanoate + H(+)</text>
        <dbReference type="Rhea" id="RHEA:52080"/>
        <dbReference type="ChEBI" id="CHEBI:15377"/>
        <dbReference type="ChEBI" id="CHEBI:15378"/>
        <dbReference type="ChEBI" id="CHEBI:25629"/>
        <dbReference type="ChEBI" id="CHEBI:84201"/>
        <dbReference type="ChEBI" id="CHEBI:136330"/>
    </reaction>
    <physiologicalReaction direction="left-to-right" evidence="13">
        <dbReference type="Rhea" id="RHEA:52081"/>
    </physiologicalReaction>
</comment>
<evidence type="ECO:0000256" key="11">
    <source>
        <dbReference type="ARBA" id="ARBA00047427"/>
    </source>
</evidence>
<reference evidence="23" key="1">
    <citation type="submission" date="2019-06" db="EMBL/GenBank/DDBJ databases">
        <authorList>
            <consortium name="Wellcome Sanger Institute Data Sharing"/>
        </authorList>
    </citation>
    <scope>NUCLEOTIDE SEQUENCE [LARGE SCALE GENOMIC DNA]</scope>
</reference>
<feature type="compositionally biased region" description="Basic and acidic residues" evidence="20">
    <location>
        <begin position="1311"/>
        <end position="1321"/>
    </location>
</feature>
<comment type="similarity">
    <text evidence="5">Belongs to the AIG1 family.</text>
</comment>
<comment type="catalytic activity">
    <reaction evidence="18">
        <text>13-(9Z-hexadecenoyloxy)-octadecanoate + H2O = 13-hydroxy-octadecanoate + (9Z)-hexadecenoate + H(+)</text>
        <dbReference type="Rhea" id="RHEA:52076"/>
        <dbReference type="ChEBI" id="CHEBI:15377"/>
        <dbReference type="ChEBI" id="CHEBI:15378"/>
        <dbReference type="ChEBI" id="CHEBI:32372"/>
        <dbReference type="ChEBI" id="CHEBI:136304"/>
        <dbReference type="ChEBI" id="CHEBI:136315"/>
    </reaction>
    <physiologicalReaction direction="left-to-right" evidence="18">
        <dbReference type="Rhea" id="RHEA:52077"/>
    </physiologicalReaction>
</comment>
<comment type="catalytic activity">
    <reaction evidence="11">
        <text>13-octadecanoyloxy-octadecanoate + H2O = 13-hydroxy-octadecanoate + octadecanoate + H(+)</text>
        <dbReference type="Rhea" id="RHEA:52084"/>
        <dbReference type="ChEBI" id="CHEBI:15377"/>
        <dbReference type="ChEBI" id="CHEBI:15378"/>
        <dbReference type="ChEBI" id="CHEBI:25629"/>
        <dbReference type="ChEBI" id="CHEBI:136304"/>
        <dbReference type="ChEBI" id="CHEBI:136335"/>
    </reaction>
    <physiologicalReaction direction="left-to-right" evidence="11">
        <dbReference type="Rhea" id="RHEA:52085"/>
    </physiologicalReaction>
</comment>
<dbReference type="PANTHER" id="PTHR16181">
    <property type="entry name" value="PROTEIN FAM83A-RELATED"/>
    <property type="match status" value="1"/>
</dbReference>
<dbReference type="InterPro" id="IPR012461">
    <property type="entry name" value="SACK1"/>
</dbReference>
<comment type="catalytic activity">
    <reaction evidence="15">
        <text>9-(9Z-octadecenoyloxy)-octadecanoate + H2O = 9-hydroxy-octadecanoate + (9Z)-octadecenoate + H(+)</text>
        <dbReference type="Rhea" id="RHEA:52048"/>
        <dbReference type="ChEBI" id="CHEBI:15377"/>
        <dbReference type="ChEBI" id="CHEBI:15378"/>
        <dbReference type="ChEBI" id="CHEBI:30823"/>
        <dbReference type="ChEBI" id="CHEBI:136282"/>
        <dbReference type="ChEBI" id="CHEBI:136286"/>
    </reaction>
    <physiologicalReaction direction="left-to-right" evidence="15">
        <dbReference type="Rhea" id="RHEA:52049"/>
    </physiologicalReaction>
</comment>
<keyword evidence="8 21" id="KW-1133">Transmembrane helix</keyword>
<evidence type="ECO:0000313" key="23">
    <source>
        <dbReference type="Ensembl" id="ENSSFAP00005019192.1"/>
    </source>
</evidence>
<proteinExistence type="inferred from homology"/>
<feature type="compositionally biased region" description="Low complexity" evidence="20">
    <location>
        <begin position="1221"/>
        <end position="1247"/>
    </location>
</feature>
<dbReference type="InterPro" id="IPR050944">
    <property type="entry name" value="FAM83"/>
</dbReference>
<dbReference type="GO" id="GO:0045104">
    <property type="term" value="P:intermediate filament cytoskeleton organization"/>
    <property type="evidence" value="ECO:0007669"/>
    <property type="project" value="TreeGrafter"/>
</dbReference>
<dbReference type="Pfam" id="PF04750">
    <property type="entry name" value="Far-17a_AIG1"/>
    <property type="match status" value="1"/>
</dbReference>
<evidence type="ECO:0000256" key="18">
    <source>
        <dbReference type="ARBA" id="ARBA00049322"/>
    </source>
</evidence>
<evidence type="ECO:0000256" key="8">
    <source>
        <dbReference type="ARBA" id="ARBA00022989"/>
    </source>
</evidence>
<comment type="catalytic activity">
    <reaction evidence="10">
        <text>12-hexadecanoyloxy-octadecanoate + H2O = 12-hydroxyoctadecanoate + hexadecanoate + H(+)</text>
        <dbReference type="Rhea" id="RHEA:52056"/>
        <dbReference type="ChEBI" id="CHEBI:7896"/>
        <dbReference type="ChEBI" id="CHEBI:15377"/>
        <dbReference type="ChEBI" id="CHEBI:15378"/>
        <dbReference type="ChEBI" id="CHEBI:83677"/>
        <dbReference type="ChEBI" id="CHEBI:84201"/>
    </reaction>
    <physiologicalReaction direction="left-to-right" evidence="10">
        <dbReference type="Rhea" id="RHEA:52057"/>
    </physiologicalReaction>
</comment>
<comment type="catalytic activity">
    <reaction evidence="1">
        <text>9-(9Z-hexadecenoyloxy)-octadecanoate + H2O = (9Z)-hexadecenoate + 9-hydroxy-octadecanoate + H(+)</text>
        <dbReference type="Rhea" id="RHEA:52068"/>
        <dbReference type="ChEBI" id="CHEBI:15377"/>
        <dbReference type="ChEBI" id="CHEBI:15378"/>
        <dbReference type="ChEBI" id="CHEBI:32372"/>
        <dbReference type="ChEBI" id="CHEBI:136286"/>
        <dbReference type="ChEBI" id="CHEBI:136309"/>
    </reaction>
    <physiologicalReaction direction="left-to-right" evidence="1">
        <dbReference type="Rhea" id="RHEA:52069"/>
    </physiologicalReaction>
</comment>
<dbReference type="GO" id="GO:1990254">
    <property type="term" value="F:keratin filament binding"/>
    <property type="evidence" value="ECO:0007669"/>
    <property type="project" value="TreeGrafter"/>
</dbReference>
<dbReference type="GO" id="GO:0012505">
    <property type="term" value="C:endomembrane system"/>
    <property type="evidence" value="ECO:0007669"/>
    <property type="project" value="UniProtKB-SubCell"/>
</dbReference>
<dbReference type="Proteomes" id="UP000472267">
    <property type="component" value="Chromosome 13"/>
</dbReference>
<feature type="compositionally biased region" description="Polar residues" evidence="20">
    <location>
        <begin position="1581"/>
        <end position="1604"/>
    </location>
</feature>
<feature type="compositionally biased region" description="Basic and acidic residues" evidence="20">
    <location>
        <begin position="907"/>
        <end position="917"/>
    </location>
</feature>
<dbReference type="PANTHER" id="PTHR16181:SF16">
    <property type="entry name" value="FAMILY WITH SEQUENCE SIMILARITY 83 MEMBER HA"/>
    <property type="match status" value="1"/>
</dbReference>
<comment type="similarity">
    <text evidence="4">Belongs to the FAM83 family.</text>
</comment>
<dbReference type="OMA" id="CDERMDD"/>
<keyword evidence="24" id="KW-1185">Reference proteome</keyword>
<evidence type="ECO:0000256" key="15">
    <source>
        <dbReference type="ARBA" id="ARBA00048800"/>
    </source>
</evidence>
<feature type="compositionally biased region" description="Polar residues" evidence="20">
    <location>
        <begin position="1082"/>
        <end position="1096"/>
    </location>
</feature>
<evidence type="ECO:0000256" key="13">
    <source>
        <dbReference type="ARBA" id="ARBA00048680"/>
    </source>
</evidence>
<evidence type="ECO:0000256" key="9">
    <source>
        <dbReference type="ARBA" id="ARBA00023136"/>
    </source>
</evidence>
<evidence type="ECO:0000256" key="2">
    <source>
        <dbReference type="ARBA" id="ARBA00004127"/>
    </source>
</evidence>
<evidence type="ECO:0000256" key="4">
    <source>
        <dbReference type="ARBA" id="ARBA00006937"/>
    </source>
</evidence>
<dbReference type="SUPFAM" id="SSF56024">
    <property type="entry name" value="Phospholipase D/nuclease"/>
    <property type="match status" value="1"/>
</dbReference>
<evidence type="ECO:0000256" key="7">
    <source>
        <dbReference type="ARBA" id="ARBA00022692"/>
    </source>
</evidence>
<feature type="compositionally biased region" description="Basic and acidic residues" evidence="20">
    <location>
        <begin position="1640"/>
        <end position="1667"/>
    </location>
</feature>
<feature type="compositionally biased region" description="Basic and acidic residues" evidence="20">
    <location>
        <begin position="760"/>
        <end position="803"/>
    </location>
</feature>
<feature type="transmembrane region" description="Helical" evidence="21">
    <location>
        <begin position="1842"/>
        <end position="1867"/>
    </location>
</feature>
<evidence type="ECO:0000256" key="14">
    <source>
        <dbReference type="ARBA" id="ARBA00048701"/>
    </source>
</evidence>
<dbReference type="Gene3D" id="3.30.870.10">
    <property type="entry name" value="Endonuclease Chain A"/>
    <property type="match status" value="1"/>
</dbReference>
<evidence type="ECO:0000256" key="20">
    <source>
        <dbReference type="SAM" id="MobiDB-lite"/>
    </source>
</evidence>
<keyword evidence="6" id="KW-0963">Cytoplasm</keyword>
<feature type="compositionally biased region" description="Basic and acidic residues" evidence="20">
    <location>
        <begin position="1002"/>
        <end position="1012"/>
    </location>
</feature>
<evidence type="ECO:0000256" key="16">
    <source>
        <dbReference type="ARBA" id="ARBA00049221"/>
    </source>
</evidence>
<feature type="domain" description="Scaffolding anchor of CK1" evidence="22">
    <location>
        <begin position="14"/>
        <end position="282"/>
    </location>
</feature>
<feature type="region of interest" description="Disordered" evidence="20">
    <location>
        <begin position="614"/>
        <end position="821"/>
    </location>
</feature>
<feature type="transmembrane region" description="Helical" evidence="21">
    <location>
        <begin position="1734"/>
        <end position="1752"/>
    </location>
</feature>
<feature type="compositionally biased region" description="Low complexity" evidence="20">
    <location>
        <begin position="628"/>
        <end position="647"/>
    </location>
</feature>
<evidence type="ECO:0000256" key="3">
    <source>
        <dbReference type="ARBA" id="ARBA00004496"/>
    </source>
</evidence>
<evidence type="ECO:0000259" key="22">
    <source>
        <dbReference type="Pfam" id="PF07894"/>
    </source>
</evidence>
<feature type="compositionally biased region" description="Low complexity" evidence="20">
    <location>
        <begin position="681"/>
        <end position="694"/>
    </location>
</feature>
<dbReference type="FunFam" id="3.30.870.10:FF:000004">
    <property type="entry name" value="protein FAM83H isoform X2"/>
    <property type="match status" value="1"/>
</dbReference>
<reference evidence="23" key="2">
    <citation type="submission" date="2025-08" db="UniProtKB">
        <authorList>
            <consortium name="Ensembl"/>
        </authorList>
    </citation>
    <scope>IDENTIFICATION</scope>
</reference>
<feature type="compositionally biased region" description="Basic and acidic residues" evidence="20">
    <location>
        <begin position="648"/>
        <end position="672"/>
    </location>
</feature>
<feature type="compositionally biased region" description="Polar residues" evidence="20">
    <location>
        <begin position="982"/>
        <end position="999"/>
    </location>
</feature>
<evidence type="ECO:0000256" key="1">
    <source>
        <dbReference type="ARBA" id="ARBA00000923"/>
    </source>
</evidence>
<feature type="region of interest" description="Disordered" evidence="20">
    <location>
        <begin position="1202"/>
        <end position="1667"/>
    </location>
</feature>
<dbReference type="GO" id="GO:0019901">
    <property type="term" value="F:protein kinase binding"/>
    <property type="evidence" value="ECO:0007669"/>
    <property type="project" value="TreeGrafter"/>
</dbReference>
<feature type="compositionally biased region" description="Polar residues" evidence="20">
    <location>
        <begin position="1377"/>
        <end position="1387"/>
    </location>
</feature>
<comment type="catalytic activity">
    <reaction evidence="17">
        <text>13-(9Z-octadecenoyloxy)-octadecanoate + H2O = 13-hydroxy-octadecanoate + (9Z)-octadecenoate + H(+)</text>
        <dbReference type="Rhea" id="RHEA:52064"/>
        <dbReference type="ChEBI" id="CHEBI:15377"/>
        <dbReference type="ChEBI" id="CHEBI:15378"/>
        <dbReference type="ChEBI" id="CHEBI:30823"/>
        <dbReference type="ChEBI" id="CHEBI:136303"/>
        <dbReference type="ChEBI" id="CHEBI:136304"/>
    </reaction>
    <physiologicalReaction direction="left-to-right" evidence="17">
        <dbReference type="Rhea" id="RHEA:52065"/>
    </physiologicalReaction>
</comment>
<dbReference type="GO" id="GO:0016020">
    <property type="term" value="C:membrane"/>
    <property type="evidence" value="ECO:0007669"/>
    <property type="project" value="InterPro"/>
</dbReference>
<comment type="catalytic activity">
    <reaction evidence="16">
        <text>9-octadecanoyloxy-octadecanoate + H2O = 9-hydroxy-octadecanoate + octadecanoate + H(+)</text>
        <dbReference type="Rhea" id="RHEA:52096"/>
        <dbReference type="ChEBI" id="CHEBI:15377"/>
        <dbReference type="ChEBI" id="CHEBI:15378"/>
        <dbReference type="ChEBI" id="CHEBI:25629"/>
        <dbReference type="ChEBI" id="CHEBI:136286"/>
        <dbReference type="ChEBI" id="CHEBI:136373"/>
    </reaction>
    <physiologicalReaction direction="left-to-right" evidence="16">
        <dbReference type="Rhea" id="RHEA:52097"/>
    </physiologicalReaction>
</comment>
<organism evidence="23 24">
    <name type="scientific">Salarias fasciatus</name>
    <name type="common">Jewelled blenny</name>
    <name type="synonym">Blennius fasciatus</name>
    <dbReference type="NCBI Taxonomy" id="181472"/>
    <lineage>
        <taxon>Eukaryota</taxon>
        <taxon>Metazoa</taxon>
        <taxon>Chordata</taxon>
        <taxon>Craniata</taxon>
        <taxon>Vertebrata</taxon>
        <taxon>Euteleostomi</taxon>
        <taxon>Actinopterygii</taxon>
        <taxon>Neopterygii</taxon>
        <taxon>Teleostei</taxon>
        <taxon>Neoteleostei</taxon>
        <taxon>Acanthomorphata</taxon>
        <taxon>Ovalentaria</taxon>
        <taxon>Blenniimorphae</taxon>
        <taxon>Blenniiformes</taxon>
        <taxon>Blennioidei</taxon>
        <taxon>Blenniidae</taxon>
        <taxon>Salariinae</taxon>
        <taxon>Salarias</taxon>
    </lineage>
</organism>
<feature type="compositionally biased region" description="Polar residues" evidence="20">
    <location>
        <begin position="1"/>
        <end position="12"/>
    </location>
</feature>
<sequence length="1909" mass="209612">MARRSQCSSAGDNPNHPNYLPPHYREEYRLAIDALVEEDLEGYYQFLQKADVVDFLCTPEIQHIQNSVHIPHQSGHPEQHFLEVGEDGSSDTYWPLHSDLDAPGLDLGWPQMHHFLGPTEVTTLVNPPEPDMPSIKDQARRLIKNAQQVIAIAMDMFTDVDMFADILNAAMRNVAVYVILDELNAHHFVDMVSNCRVNLQSIQFLRVRTVPGITYQCRSGKSFKGQMMDRFLLTDCRAVLSGNYSFMWSYEKLHRCMAHLFLGQLVTTFDEEFRILYAQSQPLIIENMPGPMEGLGHSQKRQYPSERRPLYREPKKFLDTGPPAEWARHSYDEGDWGMPHKKQDQPRGPADLYSRFPSQQLRMDPPFDQGSSRTPMMENPAFKRHSYAEGVHGRYSTQFLPPQGMPDSEFHGRRFTKGQQPHPGPGREADYTAHDKFWNQDYLSTDQYPEPGLPQDLVSPDGFDPVLNYLSSAEPVDFDQGSEKLLAADMPFGSAHPRRPSLGQPYACQTSPTPSNPTEQKRFFQDFTSDRKDPAVKRGLRNWRISSYLSAYDNPGEEGLPMAPPQASDPFEEPSYPIQQTASRVDLSLPKIPNVREFKVPAVPRASHIPSYVKTLTKEQPKQAVEEPAPLTVTKTTPTPSESSSTTDGEKIEEAEQREPKLSALRREDSFRRKYNAAQPRSSRLRSSLIFSSLDQQNTSPDTKSNEQDEEGDKNEPEQAKLPILSQLLGQRRSSSREPIEWSRFIKSATLDHSSSETSKPGEGDSKAGEKDKELPEEDNSKELSENPKAEELLKQPDVEQIKTNEAASQPPLFNLPAFVDMSDPDNRLMFFKELAAKRKAAKAAEAEKNKEKSSVKPSADVKNEAAVIKEGSEANEPTANTAQSSERSVEKSGPAENVGEVVSTLSKEDSVSKESLENMASASEGLSEQHAAAESAVKTVSTEVHKSDCPSLDATEQTVNLDNYVKNADSDATPSIKPEQTKVSSDSKISEQKNSSTAEVLPEKEKLKLLEEPTLSNPAGKAAVPGLSPAPTDSTSPNLTTLVQGTEKSENLSIDSTSEECHSVKSSAVVETASPVLDSNPPDSVQSDTNVSSSLLPKPDTVSQISSSNPSVKISSSDTSTTLSDPKQAGSSDINTKISSSSPAHSILPPNVSTEKTQETVSSLPQESGQSAVQTPQKSETLNAQTPLDSSLQVAAFEASSAIDSAQRESEISSDVHAASEPSTSSLQSTTTSEPEEVSGVSPSPKESQKDVNNAKDEVCESEKHTLKVEKADSDLHQNVSKPENGDSVNDISESVNSVSAPQEVSVSTKESKESEKDECLSQNSVPKTEGISASEVVSYSGNDASESEISSLNPVADDSEASVSTEDIEAINVSPGLSPSVSDSGSLPVKSPAPEPDLKETSTVSTPELTPTHNLPSETASSVKTDIAVNVSQSETTASSQDAPKQAAPPSDLEATGLNVSLQSISDTVCPASETPTDSDEGPQHPSGSSPSSPAEPTSKEAVAVNPPSSTPDVDTSESQTSKPAVASENEKPGTDEEKSSDTKSTNKIEGDSSQDSVSSGKTNDQAKQIICPEPAEVTTKQPKSSQPRYHASTANVLSSSNLRDDTKLLLEQISAQSQTRGETTKESPVTDDEKEDEADKLAKREKERGIRSLNKGQDKPAPEREKLLERIQSMRKERRVYSRFERMASVLRRVYHITAFSWYAFVVKSLIEKEGEQLPAGIFVYGGPWKYLTFLNLLLQMVFFGLAAVSDLQSEKHSERILTRCKDLLFSVFAFPVGMFVVLLFWTIFAYDRELVYPASIDTFFPPWINHAMHTFVLPVLLGEVLVQPHAYPQTKHALAALGVVGLAYLSWIIWVYLSVGIWVYPLLGRFSTPGLVGFFFFNMTVVTVLYILGQKLNSHIWRKKH</sequence>
<keyword evidence="7 21" id="KW-0812">Transmembrane</keyword>
<comment type="catalytic activity">
    <reaction evidence="12">
        <text>9-hexadecanoyloxy-octadecanoate + H2O = 9-hydroxy-octadecanoate + hexadecanoate + H(+)</text>
        <dbReference type="Rhea" id="RHEA:52052"/>
        <dbReference type="ChEBI" id="CHEBI:7896"/>
        <dbReference type="ChEBI" id="CHEBI:15377"/>
        <dbReference type="ChEBI" id="CHEBI:15378"/>
        <dbReference type="ChEBI" id="CHEBI:83670"/>
        <dbReference type="ChEBI" id="CHEBI:136286"/>
    </reaction>
    <physiologicalReaction direction="left-to-right" evidence="12">
        <dbReference type="Rhea" id="RHEA:52053"/>
    </physiologicalReaction>
</comment>
<dbReference type="GO" id="GO:0005737">
    <property type="term" value="C:cytoplasm"/>
    <property type="evidence" value="ECO:0007669"/>
    <property type="project" value="UniProtKB-SubCell"/>
</dbReference>
<accession>A0A672GLP6</accession>
<keyword evidence="9 21" id="KW-0472">Membrane</keyword>